<keyword evidence="3" id="KW-1185">Reference proteome</keyword>
<dbReference type="InterPro" id="IPR011009">
    <property type="entry name" value="Kinase-like_dom_sf"/>
</dbReference>
<sequence>MDEQVADALRRAFPDREIAEVGSTGPSWNDLNRTVELTFTDGETIYLKISTTGDGERVARERSVIGYVAENVDVPVPAITAAEPEYEVPYLATAAVDGDPLIRRWADANTEERSTLVTEAARTFATLHAERFDSHGRIVGGGPDGLALEEGSWTDVLIGQIEQMRRIAPAERFPNCFDAVIAAVEANRERLDGAPAALLHGDPAHPNGFLTDGRVGLLDWEIAHVGDPARELHRAHRQLLGSQYFDVADELEAVLLDAYRETAGSLPEGFEARREIYEAVGYLGRAGFFSKWAPDDERPDEELAAEVGAEMERRLAKIR</sequence>
<organism evidence="2 3">
    <name type="scientific">Halolamina salina</name>
    <dbReference type="NCBI Taxonomy" id="1220023"/>
    <lineage>
        <taxon>Archaea</taxon>
        <taxon>Methanobacteriati</taxon>
        <taxon>Methanobacteriota</taxon>
        <taxon>Stenosarchaea group</taxon>
        <taxon>Halobacteria</taxon>
        <taxon>Halobacteriales</taxon>
        <taxon>Haloferacaceae</taxon>
    </lineage>
</organism>
<protein>
    <submittedName>
        <fullName evidence="2">Phosphotransferase family protein</fullName>
    </submittedName>
</protein>
<comment type="caution">
    <text evidence="2">The sequence shown here is derived from an EMBL/GenBank/DDBJ whole genome shotgun (WGS) entry which is preliminary data.</text>
</comment>
<reference evidence="2 3" key="1">
    <citation type="journal article" date="2019" name="Int. J. Syst. Evol. Microbiol.">
        <title>The Global Catalogue of Microorganisms (GCM) 10K type strain sequencing project: providing services to taxonomists for standard genome sequencing and annotation.</title>
        <authorList>
            <consortium name="The Broad Institute Genomics Platform"/>
            <consortium name="The Broad Institute Genome Sequencing Center for Infectious Disease"/>
            <person name="Wu L."/>
            <person name="Ma J."/>
        </authorList>
    </citation>
    <scope>NUCLEOTIDE SEQUENCE [LARGE SCALE GENOMIC DNA]</scope>
    <source>
        <strain evidence="2 3">CGMCC 1.12285</strain>
    </source>
</reference>
<evidence type="ECO:0000313" key="3">
    <source>
        <dbReference type="Proteomes" id="UP001597111"/>
    </source>
</evidence>
<dbReference type="Proteomes" id="UP001597111">
    <property type="component" value="Unassembled WGS sequence"/>
</dbReference>
<dbReference type="RefSeq" id="WP_379731051.1">
    <property type="nucleotide sequence ID" value="NZ_JBHSWZ010000047.1"/>
</dbReference>
<evidence type="ECO:0000313" key="2">
    <source>
        <dbReference type="EMBL" id="MFD1526958.1"/>
    </source>
</evidence>
<dbReference type="EMBL" id="JBHUDH010000135">
    <property type="protein sequence ID" value="MFD1526958.1"/>
    <property type="molecule type" value="Genomic_DNA"/>
</dbReference>
<gene>
    <name evidence="2" type="ORF">ACFR9S_11745</name>
</gene>
<name>A0ABD6B815_9EURY</name>
<proteinExistence type="predicted"/>
<dbReference type="Gene3D" id="3.90.1200.10">
    <property type="match status" value="1"/>
</dbReference>
<dbReference type="PANTHER" id="PTHR21310">
    <property type="entry name" value="AMINOGLYCOSIDE PHOSPHOTRANSFERASE-RELATED-RELATED"/>
    <property type="match status" value="1"/>
</dbReference>
<dbReference type="InterPro" id="IPR002575">
    <property type="entry name" value="Aminoglycoside_PTrfase"/>
</dbReference>
<dbReference type="SUPFAM" id="SSF56112">
    <property type="entry name" value="Protein kinase-like (PK-like)"/>
    <property type="match status" value="1"/>
</dbReference>
<accession>A0ABD6B815</accession>
<dbReference type="Pfam" id="PF01636">
    <property type="entry name" value="APH"/>
    <property type="match status" value="1"/>
</dbReference>
<dbReference type="AlphaFoldDB" id="A0ABD6B815"/>
<dbReference type="InterPro" id="IPR051678">
    <property type="entry name" value="AGP_Transferase"/>
</dbReference>
<feature type="domain" description="Aminoglycoside phosphotransferase" evidence="1">
    <location>
        <begin position="31"/>
        <end position="259"/>
    </location>
</feature>
<evidence type="ECO:0000259" key="1">
    <source>
        <dbReference type="Pfam" id="PF01636"/>
    </source>
</evidence>